<dbReference type="AlphaFoldDB" id="T1GWF4"/>
<dbReference type="HOGENOM" id="CLU_2834093_0_0_1"/>
<name>T1GWF4_MEGSC</name>
<dbReference type="EnsemblMetazoa" id="MESCA008129-RA">
    <property type="protein sequence ID" value="MESCA008129-PA"/>
    <property type="gene ID" value="MESCA008129"/>
</dbReference>
<sequence length="66" mass="7146">MEAKPAILPTIILPTISPITRIPTTLPTKPAPCNCDRFCDPSISQQISARDLGRIATFAIQTNVNL</sequence>
<evidence type="ECO:0000313" key="2">
    <source>
        <dbReference type="Proteomes" id="UP000015102"/>
    </source>
</evidence>
<dbReference type="Proteomes" id="UP000015102">
    <property type="component" value="Unassembled WGS sequence"/>
</dbReference>
<reference evidence="2" key="1">
    <citation type="submission" date="2013-02" db="EMBL/GenBank/DDBJ databases">
        <authorList>
            <person name="Hughes D."/>
        </authorList>
    </citation>
    <scope>NUCLEOTIDE SEQUENCE</scope>
    <source>
        <strain>Durham</strain>
        <strain evidence="2">NC isolate 2 -- Noor lab</strain>
    </source>
</reference>
<dbReference type="EMBL" id="CAQQ02197739">
    <property type="status" value="NOT_ANNOTATED_CDS"/>
    <property type="molecule type" value="Genomic_DNA"/>
</dbReference>
<proteinExistence type="predicted"/>
<accession>T1GWF4</accession>
<evidence type="ECO:0000313" key="1">
    <source>
        <dbReference type="EnsemblMetazoa" id="MESCA008129-PA"/>
    </source>
</evidence>
<organism evidence="1 2">
    <name type="scientific">Megaselia scalaris</name>
    <name type="common">Humpbacked fly</name>
    <name type="synonym">Phora scalaris</name>
    <dbReference type="NCBI Taxonomy" id="36166"/>
    <lineage>
        <taxon>Eukaryota</taxon>
        <taxon>Metazoa</taxon>
        <taxon>Ecdysozoa</taxon>
        <taxon>Arthropoda</taxon>
        <taxon>Hexapoda</taxon>
        <taxon>Insecta</taxon>
        <taxon>Pterygota</taxon>
        <taxon>Neoptera</taxon>
        <taxon>Endopterygota</taxon>
        <taxon>Diptera</taxon>
        <taxon>Brachycera</taxon>
        <taxon>Muscomorpha</taxon>
        <taxon>Platypezoidea</taxon>
        <taxon>Phoridae</taxon>
        <taxon>Megaseliini</taxon>
        <taxon>Megaselia</taxon>
    </lineage>
</organism>
<reference evidence="1" key="2">
    <citation type="submission" date="2015-06" db="UniProtKB">
        <authorList>
            <consortium name="EnsemblMetazoa"/>
        </authorList>
    </citation>
    <scope>IDENTIFICATION</scope>
</reference>
<keyword evidence="2" id="KW-1185">Reference proteome</keyword>
<protein>
    <submittedName>
        <fullName evidence="1">Uncharacterized protein</fullName>
    </submittedName>
</protein>